<dbReference type="SUPFAM" id="SSF55681">
    <property type="entry name" value="Class II aaRS and biotin synthetases"/>
    <property type="match status" value="1"/>
</dbReference>
<dbReference type="STRING" id="298654.FraEuI1c_6118"/>
<accession>E3J1Z7</accession>
<dbReference type="InterPro" id="IPR004143">
    <property type="entry name" value="BPL_LPL_catalytic"/>
</dbReference>
<evidence type="ECO:0000256" key="2">
    <source>
        <dbReference type="ARBA" id="ARBA00023267"/>
    </source>
</evidence>
<dbReference type="Proteomes" id="UP000002484">
    <property type="component" value="Chromosome"/>
</dbReference>
<dbReference type="Gene3D" id="2.30.30.100">
    <property type="match status" value="1"/>
</dbReference>
<evidence type="ECO:0000256" key="1">
    <source>
        <dbReference type="ARBA" id="ARBA00022598"/>
    </source>
</evidence>
<dbReference type="GO" id="GO:0005737">
    <property type="term" value="C:cytoplasm"/>
    <property type="evidence" value="ECO:0007669"/>
    <property type="project" value="TreeGrafter"/>
</dbReference>
<dbReference type="Pfam" id="PF02237">
    <property type="entry name" value="BPL_C"/>
    <property type="match status" value="1"/>
</dbReference>
<dbReference type="NCBIfam" id="TIGR00121">
    <property type="entry name" value="birA_ligase"/>
    <property type="match status" value="1"/>
</dbReference>
<evidence type="ECO:0000259" key="4">
    <source>
        <dbReference type="PROSITE" id="PS51733"/>
    </source>
</evidence>
<evidence type="ECO:0000313" key="6">
    <source>
        <dbReference type="Proteomes" id="UP000002484"/>
    </source>
</evidence>
<dbReference type="PANTHER" id="PTHR12835">
    <property type="entry name" value="BIOTIN PROTEIN LIGASE"/>
    <property type="match status" value="1"/>
</dbReference>
<keyword evidence="6" id="KW-1185">Reference proteome</keyword>
<dbReference type="GO" id="GO:0004077">
    <property type="term" value="F:biotin--[biotin carboxyl-carrier protein] ligase activity"/>
    <property type="evidence" value="ECO:0007669"/>
    <property type="project" value="UniProtKB-EC"/>
</dbReference>
<name>E3J1Z7_PSEI1</name>
<evidence type="ECO:0000256" key="3">
    <source>
        <dbReference type="ARBA" id="ARBA00024227"/>
    </source>
</evidence>
<dbReference type="KEGG" id="fri:FraEuI1c_6118"/>
<evidence type="ECO:0000313" key="5">
    <source>
        <dbReference type="EMBL" id="ADP84102.1"/>
    </source>
</evidence>
<dbReference type="InterPro" id="IPR045864">
    <property type="entry name" value="aa-tRNA-synth_II/BPL/LPL"/>
</dbReference>
<dbReference type="PROSITE" id="PS51733">
    <property type="entry name" value="BPL_LPL_CATALYTIC"/>
    <property type="match status" value="1"/>
</dbReference>
<dbReference type="InterPro" id="IPR004408">
    <property type="entry name" value="Biotin_CoA_COase_ligase"/>
</dbReference>
<feature type="domain" description="BPL/LPL catalytic" evidence="4">
    <location>
        <begin position="34"/>
        <end position="227"/>
    </location>
</feature>
<sequence>MSGAWRWGWQSGLVSGGEDPLDGVVLAAVGEAAGLRVEVVAETGSTNADVAARARGGEAAGLVVAAERQRAGRGRLDRVWEAPPGVGLTVSLLARPATAAWPGPTPTAMLGWVPMVVGTALVGTLRSRYGVPAWLKWPNDVQVEGAKLAGILVELVPSPPGPPGLVIGFGLNVHTAAAELPPGATSLAVLAGDGIGALDEAGGLAATRTRLLAALLTDLARALAAFEADPVAARPAYREVCATLGLDVRVELPGGETVVGVATDVDPAGRLVVNGRAFSAADVVHLRPASGAR</sequence>
<dbReference type="HOGENOM" id="CLU_051096_5_0_11"/>
<dbReference type="CDD" id="cd16442">
    <property type="entry name" value="BPL"/>
    <property type="match status" value="1"/>
</dbReference>
<gene>
    <name evidence="5" type="ordered locus">FraEuI1c_6118</name>
</gene>
<reference evidence="5 6" key="1">
    <citation type="submission" date="2010-10" db="EMBL/GenBank/DDBJ databases">
        <title>Complete sequence of Frankia sp. EuI1c.</title>
        <authorList>
            <consortium name="US DOE Joint Genome Institute"/>
            <person name="Lucas S."/>
            <person name="Copeland A."/>
            <person name="Lapidus A."/>
            <person name="Cheng J.-F."/>
            <person name="Bruce D."/>
            <person name="Goodwin L."/>
            <person name="Pitluck S."/>
            <person name="Chertkov O."/>
            <person name="Detter J.C."/>
            <person name="Han C."/>
            <person name="Tapia R."/>
            <person name="Land M."/>
            <person name="Hauser L."/>
            <person name="Jeffries C."/>
            <person name="Kyrpides N."/>
            <person name="Ivanova N."/>
            <person name="Mikhailova N."/>
            <person name="Beauchemin N."/>
            <person name="Sen A."/>
            <person name="Sur S.A."/>
            <person name="Gtari M."/>
            <person name="Wall L."/>
            <person name="Tisa L."/>
            <person name="Woyke T."/>
        </authorList>
    </citation>
    <scope>NUCLEOTIDE SEQUENCE [LARGE SCALE GENOMIC DNA]</scope>
    <source>
        <strain evidence="6">DSM 45817 / CECT 9037 / EuI1c</strain>
    </source>
</reference>
<dbReference type="InterPro" id="IPR003142">
    <property type="entry name" value="BPL_C"/>
</dbReference>
<keyword evidence="2" id="KW-0092">Biotin</keyword>
<organism evidence="5 6">
    <name type="scientific">Pseudofrankia inefficax (strain DSM 45817 / CECT 9037 / DDB 130130 / EuI1c)</name>
    <name type="common">Frankia inefficax</name>
    <dbReference type="NCBI Taxonomy" id="298654"/>
    <lineage>
        <taxon>Bacteria</taxon>
        <taxon>Bacillati</taxon>
        <taxon>Actinomycetota</taxon>
        <taxon>Actinomycetes</taxon>
        <taxon>Frankiales</taxon>
        <taxon>Frankiaceae</taxon>
        <taxon>Pseudofrankia</taxon>
    </lineage>
</organism>
<dbReference type="InParanoid" id="E3J1Z7"/>
<dbReference type="Gene3D" id="3.30.930.10">
    <property type="entry name" value="Bira Bifunctional Protein, Domain 2"/>
    <property type="match status" value="1"/>
</dbReference>
<dbReference type="PANTHER" id="PTHR12835:SF5">
    <property type="entry name" value="BIOTIN--PROTEIN LIGASE"/>
    <property type="match status" value="1"/>
</dbReference>
<dbReference type="FunCoup" id="E3J1Z7">
    <property type="interactions" value="93"/>
</dbReference>
<dbReference type="Pfam" id="PF03099">
    <property type="entry name" value="BPL_LplA_LipB"/>
    <property type="match status" value="1"/>
</dbReference>
<dbReference type="eggNOG" id="COG0340">
    <property type="taxonomic scope" value="Bacteria"/>
</dbReference>
<dbReference type="EMBL" id="CP002299">
    <property type="protein sequence ID" value="ADP84102.1"/>
    <property type="molecule type" value="Genomic_DNA"/>
</dbReference>
<protein>
    <recommendedName>
        <fullName evidence="3">biotin--[biotin carboxyl-carrier protein] ligase</fullName>
        <ecNumber evidence="3">6.3.4.15</ecNumber>
    </recommendedName>
</protein>
<proteinExistence type="predicted"/>
<keyword evidence="1 5" id="KW-0436">Ligase</keyword>
<dbReference type="AlphaFoldDB" id="E3J1Z7"/>
<dbReference type="EC" id="6.3.4.15" evidence="3"/>